<dbReference type="AlphaFoldDB" id="A0A2M6W673"/>
<evidence type="ECO:0000313" key="2">
    <source>
        <dbReference type="Proteomes" id="UP000231426"/>
    </source>
</evidence>
<accession>A0A2M6W673</accession>
<dbReference type="Gene3D" id="3.40.50.10330">
    <property type="entry name" value="Probable inorganic polyphosphate/atp-NAD kinase, domain 1"/>
    <property type="match status" value="1"/>
</dbReference>
<dbReference type="InterPro" id="IPR016064">
    <property type="entry name" value="NAD/diacylglycerol_kinase_sf"/>
</dbReference>
<dbReference type="InterPro" id="IPR017438">
    <property type="entry name" value="ATP-NAD_kinase_N"/>
</dbReference>
<dbReference type="Gene3D" id="2.60.200.40">
    <property type="match status" value="1"/>
</dbReference>
<protein>
    <recommendedName>
        <fullName evidence="3">DAGKc domain-containing protein</fullName>
    </recommendedName>
</protein>
<name>A0A2M6W673_9BACT</name>
<dbReference type="SUPFAM" id="SSF111331">
    <property type="entry name" value="NAD kinase/diacylglycerol kinase-like"/>
    <property type="match status" value="1"/>
</dbReference>
<dbReference type="Proteomes" id="UP000231426">
    <property type="component" value="Unassembled WGS sequence"/>
</dbReference>
<reference evidence="2" key="1">
    <citation type="submission" date="2017-09" db="EMBL/GenBank/DDBJ databases">
        <title>Depth-based differentiation of microbial function through sediment-hosted aquifers and enrichment of novel symbionts in the deep terrestrial subsurface.</title>
        <authorList>
            <person name="Probst A.J."/>
            <person name="Ladd B."/>
            <person name="Jarett J.K."/>
            <person name="Geller-Mcgrath D.E."/>
            <person name="Sieber C.M.K."/>
            <person name="Emerson J.B."/>
            <person name="Anantharaman K."/>
            <person name="Thomas B.C."/>
            <person name="Malmstrom R."/>
            <person name="Stieglmeier M."/>
            <person name="Klingl A."/>
            <person name="Woyke T."/>
            <person name="Ryan C.M."/>
            <person name="Banfield J.F."/>
        </authorList>
    </citation>
    <scope>NUCLEOTIDE SEQUENCE [LARGE SCALE GENOMIC DNA]</scope>
</reference>
<comment type="caution">
    <text evidence="1">The sequence shown here is derived from an EMBL/GenBank/DDBJ whole genome shotgun (WGS) entry which is preliminary data.</text>
</comment>
<organism evidence="1 2">
    <name type="scientific">Candidatus Magasanikbacteria bacterium CG10_big_fil_rev_8_21_14_0_10_36_32</name>
    <dbReference type="NCBI Taxonomy" id="1974646"/>
    <lineage>
        <taxon>Bacteria</taxon>
        <taxon>Candidatus Magasanikiibacteriota</taxon>
    </lineage>
</organism>
<gene>
    <name evidence="1" type="ORF">COU29_00735</name>
</gene>
<evidence type="ECO:0008006" key="3">
    <source>
        <dbReference type="Google" id="ProtNLM"/>
    </source>
</evidence>
<evidence type="ECO:0000313" key="1">
    <source>
        <dbReference type="EMBL" id="PIT88303.1"/>
    </source>
</evidence>
<proteinExistence type="predicted"/>
<sequence>MYVYLYDNFLNHKKYAAILKSIEIRLTDYGIAGKILHLNNYIDVKPIIDDEIKRGAKTVVIVGNDRTIGHVLSRGATCDCVFGFLPIGQDENSMAEVLGIPIGVDSSDILARRRRQKLDAGWFNNRYFISQLHVLPAKVRVIYDDKFQVTTPFKTEVVVCNFQPFYWKKSKKDKEIRVVHPQDGKLEAFLRPLTKSGWWSYKYEEPSIFPFEEMEIIGDSPFVVEADGKTTKEVRIKIKLARNKIDMIVGKNRKF</sequence>
<dbReference type="EMBL" id="PFBV01000003">
    <property type="protein sequence ID" value="PIT88303.1"/>
    <property type="molecule type" value="Genomic_DNA"/>
</dbReference>